<comment type="subcellular location">
    <subcellularLocation>
        <location evidence="1">Membrane</location>
        <topology evidence="1">Multi-pass membrane protein</topology>
    </subcellularLocation>
</comment>
<evidence type="ECO:0000259" key="7">
    <source>
        <dbReference type="PROSITE" id="PS50928"/>
    </source>
</evidence>
<dbReference type="InterPro" id="IPR035906">
    <property type="entry name" value="MetI-like_sf"/>
</dbReference>
<name>B3T554_9ZZZZ</name>
<keyword evidence="5 6" id="KW-0472">Membrane</keyword>
<keyword evidence="2 6" id="KW-0812">Transmembrane</keyword>
<dbReference type="SUPFAM" id="SSF110296">
    <property type="entry name" value="Oligoxyloglucan reducing end-specific cellobiohydrolase"/>
    <property type="match status" value="1"/>
</dbReference>
<dbReference type="Pfam" id="PF00528">
    <property type="entry name" value="BPD_transp_1"/>
    <property type="match status" value="1"/>
</dbReference>
<feature type="transmembrane region" description="Helical" evidence="6">
    <location>
        <begin position="636"/>
        <end position="666"/>
    </location>
</feature>
<organism evidence="8">
    <name type="scientific">uncultured marine microorganism HF4000_ANIW137P11</name>
    <dbReference type="NCBI Taxonomy" id="455534"/>
    <lineage>
        <taxon>unclassified sequences</taxon>
        <taxon>environmental samples</taxon>
    </lineage>
</organism>
<dbReference type="InterPro" id="IPR000515">
    <property type="entry name" value="MetI-like"/>
</dbReference>
<evidence type="ECO:0000256" key="6">
    <source>
        <dbReference type="SAM" id="Phobius"/>
    </source>
</evidence>
<dbReference type="AlphaFoldDB" id="B3T554"/>
<feature type="transmembrane region" description="Helical" evidence="6">
    <location>
        <begin position="455"/>
        <end position="474"/>
    </location>
</feature>
<evidence type="ECO:0000256" key="3">
    <source>
        <dbReference type="ARBA" id="ARBA00022970"/>
    </source>
</evidence>
<keyword evidence="3" id="KW-0813">Transport</keyword>
<dbReference type="InterPro" id="IPR028203">
    <property type="entry name" value="PSII_CF48-like_dom"/>
</dbReference>
<proteinExistence type="predicted"/>
<dbReference type="GO" id="GO:0055085">
    <property type="term" value="P:transmembrane transport"/>
    <property type="evidence" value="ECO:0007669"/>
    <property type="project" value="InterPro"/>
</dbReference>
<evidence type="ECO:0000256" key="5">
    <source>
        <dbReference type="ARBA" id="ARBA00023136"/>
    </source>
</evidence>
<dbReference type="PANTHER" id="PTHR30614:SF0">
    <property type="entry name" value="L-CYSTINE TRANSPORT SYSTEM PERMEASE PROTEIN TCYL"/>
    <property type="match status" value="1"/>
</dbReference>
<dbReference type="SUPFAM" id="SSF161098">
    <property type="entry name" value="MetI-like"/>
    <property type="match status" value="1"/>
</dbReference>
<dbReference type="PANTHER" id="PTHR30614">
    <property type="entry name" value="MEMBRANE COMPONENT OF AMINO ACID ABC TRANSPORTER"/>
    <property type="match status" value="1"/>
</dbReference>
<keyword evidence="4 6" id="KW-1133">Transmembrane helix</keyword>
<feature type="transmembrane region" description="Helical" evidence="6">
    <location>
        <begin position="414"/>
        <end position="435"/>
    </location>
</feature>
<dbReference type="Gene3D" id="1.10.3720.10">
    <property type="entry name" value="MetI-like"/>
    <property type="match status" value="1"/>
</dbReference>
<dbReference type="PROSITE" id="PS50928">
    <property type="entry name" value="ABC_TM1"/>
    <property type="match status" value="1"/>
</dbReference>
<dbReference type="EMBL" id="EU016607">
    <property type="protein sequence ID" value="ABZ07713.1"/>
    <property type="molecule type" value="Genomic_DNA"/>
</dbReference>
<evidence type="ECO:0000313" key="8">
    <source>
        <dbReference type="EMBL" id="ABZ07713.1"/>
    </source>
</evidence>
<evidence type="ECO:0000256" key="2">
    <source>
        <dbReference type="ARBA" id="ARBA00022692"/>
    </source>
</evidence>
<dbReference type="Pfam" id="PF14870">
    <property type="entry name" value="PSII_BNR"/>
    <property type="match status" value="1"/>
</dbReference>
<feature type="domain" description="ABC transmembrane type-1" evidence="7">
    <location>
        <begin position="458"/>
        <end position="666"/>
    </location>
</feature>
<keyword evidence="3" id="KW-0029">Amino-acid transport</keyword>
<accession>B3T554</accession>
<feature type="transmembrane region" description="Helical" evidence="6">
    <location>
        <begin position="21"/>
        <end position="40"/>
    </location>
</feature>
<dbReference type="GO" id="GO:0005886">
    <property type="term" value="C:plasma membrane"/>
    <property type="evidence" value="ECO:0007669"/>
    <property type="project" value="TreeGrafter"/>
</dbReference>
<dbReference type="GO" id="GO:0006865">
    <property type="term" value="P:amino acid transport"/>
    <property type="evidence" value="ECO:0007669"/>
    <property type="project" value="UniProtKB-KW"/>
</dbReference>
<dbReference type="CDD" id="cd06261">
    <property type="entry name" value="TM_PBP2"/>
    <property type="match status" value="1"/>
</dbReference>
<sequence length="684" mass="73315">MRNSQPGIERIFSWAALDSRVRVGLMVSIFIIVSLTPAVGQSIETGWIVVDSGTEVDLNAAVVHGSELWAFGDEGVMLSSSDGGLTWQTEVSPITSDFIAADAEYDSMAVLGADGAVLFKEGTGGEWQDLGIPAEGMASIAVTSSDSIITVGAGGAIWQYSEASWADRQSGFSDDLNDVAFLDSDFGFACGESGSLIFTDDGGATWDYREAPEEARDSNLVSAGYYNPFRMFAISSTGQILASTSQGGHIWNLVEIESHNYATSLSRNLNSIDVASASIILFTGPSNYLAISLDGGNIVSKSILPEGVSTSFNDFAMVDYKTGVAVGDAGVILWTDDSGKDQLIGFEIPDYNNFGEFAEYADDLLLGGFLATIKIVGFGILFGFFIGTVLALFKTAPNSLKQIFERYSLTTVKTLGGVLSISGFYLLMTGGSRFGALGLDGIEYIYTPVGDPRGFGIFVLGLAMAAVGVQFVLADQKLTGPLFKIRPLNSIATVYTDFFRNTPLIVQFMFIHFGVGIGLKIQKAYEGNFGDMGTDGLDYFFFGQSAFISAIFTLGLNSGAYQCETIRGAIAAIPTGQMEAGRSIGLTYMGTMRLVILPQAIRICIPPLGNEMVNLVLNSSLAMVIGYSELARQGRLIIAVTFQIFWAWGMVMISYFVITWTLALLLRRLEEKTRIPGLGIIGGD</sequence>
<evidence type="ECO:0000256" key="4">
    <source>
        <dbReference type="ARBA" id="ARBA00022989"/>
    </source>
</evidence>
<protein>
    <submittedName>
        <fullName evidence="8">Putative binding-protein-dependent transport system inner membrane component</fullName>
    </submittedName>
</protein>
<gene>
    <name evidence="8" type="ORF">ALOHA_HF4000ANIW137P11ctg1g25</name>
</gene>
<feature type="transmembrane region" description="Helical" evidence="6">
    <location>
        <begin position="364"/>
        <end position="393"/>
    </location>
</feature>
<reference evidence="8" key="1">
    <citation type="journal article" date="2008" name="ISME J.">
        <title>Genomic patterns of recombination, clonal divergence and environment in marine microbial populations.</title>
        <authorList>
            <person name="Konstantinidis K.T."/>
            <person name="Delong E.F."/>
        </authorList>
    </citation>
    <scope>NUCLEOTIDE SEQUENCE</scope>
</reference>
<dbReference type="InterPro" id="IPR043429">
    <property type="entry name" value="ArtM/GltK/GlnP/TcyL/YhdX-like"/>
</dbReference>
<evidence type="ECO:0000256" key="1">
    <source>
        <dbReference type="ARBA" id="ARBA00004141"/>
    </source>
</evidence>